<feature type="domain" description="AUX/IAA" evidence="3">
    <location>
        <begin position="7"/>
        <end position="95"/>
    </location>
</feature>
<protein>
    <recommendedName>
        <fullName evidence="1">Auxin-responsive protein</fullName>
    </recommendedName>
</protein>
<comment type="subunit">
    <text evidence="1">Homodimers and heterodimers.</text>
</comment>
<comment type="similarity">
    <text evidence="1">Belongs to the Aux/IAA family.</text>
</comment>
<organism evidence="4 5">
    <name type="scientific">Hibiscus syriacus</name>
    <name type="common">Rose of Sharon</name>
    <dbReference type="NCBI Taxonomy" id="106335"/>
    <lineage>
        <taxon>Eukaryota</taxon>
        <taxon>Viridiplantae</taxon>
        <taxon>Streptophyta</taxon>
        <taxon>Embryophyta</taxon>
        <taxon>Tracheophyta</taxon>
        <taxon>Spermatophyta</taxon>
        <taxon>Magnoliopsida</taxon>
        <taxon>eudicotyledons</taxon>
        <taxon>Gunneridae</taxon>
        <taxon>Pentapetalae</taxon>
        <taxon>rosids</taxon>
        <taxon>malvids</taxon>
        <taxon>Malvales</taxon>
        <taxon>Malvaceae</taxon>
        <taxon>Malvoideae</taxon>
        <taxon>Hibiscus</taxon>
    </lineage>
</organism>
<feature type="region of interest" description="Disordered" evidence="2">
    <location>
        <begin position="112"/>
        <end position="131"/>
    </location>
</feature>
<dbReference type="GO" id="GO:0005634">
    <property type="term" value="C:nucleus"/>
    <property type="evidence" value="ECO:0007669"/>
    <property type="project" value="UniProtKB-SubCell"/>
</dbReference>
<name>A0A6A2XSU5_HIBSY</name>
<keyword evidence="1" id="KW-0927">Auxin signaling pathway</keyword>
<dbReference type="EMBL" id="VEPZ02001331">
    <property type="protein sequence ID" value="KAE8678712.1"/>
    <property type="molecule type" value="Genomic_DNA"/>
</dbReference>
<keyword evidence="1" id="KW-0539">Nucleus</keyword>
<dbReference type="PANTHER" id="PTHR31734:SF134">
    <property type="entry name" value="AUXIN-RESPONSIVE PROTEIN IAA28"/>
    <property type="match status" value="1"/>
</dbReference>
<feature type="compositionally biased region" description="Basic and acidic residues" evidence="2">
    <location>
        <begin position="113"/>
        <end position="131"/>
    </location>
</feature>
<dbReference type="InterPro" id="IPR003311">
    <property type="entry name" value="AUX_IAA"/>
</dbReference>
<sequence>MIGIAYFPVVGRPPIRSFSINLAVNSLSKPVPESSNENEDEWGPKYLRTQWFVKIDMEGIPIGRKVSFSVYDSYEEPSLAIYDLFSGLTADNSPSRDRHHHLHDLGNFLLKGKKPESGADNESKTEVLESL</sequence>
<proteinExistence type="inferred from homology"/>
<comment type="function">
    <text evidence="1">Aux/IAA proteins are short-lived transcriptional factors that function as repressors of early auxin response genes at low auxin concentrations.</text>
</comment>
<dbReference type="Gene3D" id="3.10.20.90">
    <property type="entry name" value="Phosphatidylinositol 3-kinase Catalytic Subunit, Chain A, domain 1"/>
    <property type="match status" value="1"/>
</dbReference>
<dbReference type="Proteomes" id="UP000436088">
    <property type="component" value="Unassembled WGS sequence"/>
</dbReference>
<reference evidence="4" key="1">
    <citation type="submission" date="2019-09" db="EMBL/GenBank/DDBJ databases">
        <title>Draft genome information of white flower Hibiscus syriacus.</title>
        <authorList>
            <person name="Kim Y.-M."/>
        </authorList>
    </citation>
    <scope>NUCLEOTIDE SEQUENCE [LARGE SCALE GENOMIC DNA]</scope>
    <source>
        <strain evidence="4">YM2019G1</strain>
    </source>
</reference>
<dbReference type="InterPro" id="IPR033389">
    <property type="entry name" value="AUX/IAA_dom"/>
</dbReference>
<dbReference type="AlphaFoldDB" id="A0A6A2XSU5"/>
<dbReference type="GO" id="GO:0006355">
    <property type="term" value="P:regulation of DNA-templated transcription"/>
    <property type="evidence" value="ECO:0007669"/>
    <property type="project" value="InterPro"/>
</dbReference>
<evidence type="ECO:0000313" key="5">
    <source>
        <dbReference type="Proteomes" id="UP000436088"/>
    </source>
</evidence>
<keyword evidence="1" id="KW-0805">Transcription regulation</keyword>
<dbReference type="GO" id="GO:0009734">
    <property type="term" value="P:auxin-activated signaling pathway"/>
    <property type="evidence" value="ECO:0007669"/>
    <property type="project" value="UniProtKB-UniRule"/>
</dbReference>
<comment type="caution">
    <text evidence="4">The sequence shown here is derived from an EMBL/GenBank/DDBJ whole genome shotgun (WGS) entry which is preliminary data.</text>
</comment>
<comment type="subcellular location">
    <subcellularLocation>
        <location evidence="1">Nucleus</location>
    </subcellularLocation>
</comment>
<keyword evidence="1" id="KW-0678">Repressor</keyword>
<dbReference type="Pfam" id="PF02309">
    <property type="entry name" value="AUX_IAA"/>
    <property type="match status" value="1"/>
</dbReference>
<keyword evidence="1" id="KW-0804">Transcription</keyword>
<evidence type="ECO:0000256" key="2">
    <source>
        <dbReference type="SAM" id="MobiDB-lite"/>
    </source>
</evidence>
<keyword evidence="5" id="KW-1185">Reference proteome</keyword>
<gene>
    <name evidence="4" type="ORF">F3Y22_tig00111402pilonHSYRG00141</name>
</gene>
<evidence type="ECO:0000313" key="4">
    <source>
        <dbReference type="EMBL" id="KAE8678712.1"/>
    </source>
</evidence>
<dbReference type="PANTHER" id="PTHR31734">
    <property type="entry name" value="AUXIN-RESPONSIVE PROTEIN IAA17"/>
    <property type="match status" value="1"/>
</dbReference>
<evidence type="ECO:0000259" key="3">
    <source>
        <dbReference type="Pfam" id="PF02309"/>
    </source>
</evidence>
<accession>A0A6A2XSU5</accession>
<evidence type="ECO:0000256" key="1">
    <source>
        <dbReference type="RuleBase" id="RU004549"/>
    </source>
</evidence>